<accession>X6NTP1</accession>
<dbReference type="Proteomes" id="UP000023152">
    <property type="component" value="Unassembled WGS sequence"/>
</dbReference>
<proteinExistence type="predicted"/>
<comment type="caution">
    <text evidence="3">The sequence shown here is derived from an EMBL/GenBank/DDBJ whole genome shotgun (WGS) entry which is preliminary data.</text>
</comment>
<feature type="compositionally biased region" description="Polar residues" evidence="1">
    <location>
        <begin position="18"/>
        <end position="40"/>
    </location>
</feature>
<feature type="region of interest" description="Disordered" evidence="1">
    <location>
        <begin position="188"/>
        <end position="213"/>
    </location>
</feature>
<sequence>MSTGDTQSEKTAHGGMIQATSDNIPRKSQTSGQPLSGIQMKPNTESIVGRQSYNKKYVHIATICKRLEREEEKYQKQDIVNNEISFPRIIHTRPPELQFLKTAAPKRVRIAKKKCKTIRKAKACSQMETIEEEHLCKKKSQEQKIPLPKPILQELLYHEETSAPQEIKKNLPINKTEKEDKMVNTSETLDNKLSQQTPAQDRATNTLPKKTTGNNKAISDFCEKILDQMFSEEVMASIGSGVVPKSGIVTNGIDNISHKHPINHDDLTNEKKSDPFMLMIECLSNVHIPPDRALKKVSGPHEFVKKSVVQHGTESSKKILLSCFIMFLFLFLLLNLNERNKNHAKLFKKKNPTVHESSHLYQFTETQKALIRKYGNNTSHWNAVPTVDADESSISSLDTVSTQNNSMLSSLVTTESADVQKHFIG</sequence>
<keyword evidence="2" id="KW-0812">Transmembrane</keyword>
<keyword evidence="4" id="KW-1185">Reference proteome</keyword>
<name>X6NTP1_RETFI</name>
<evidence type="ECO:0000313" key="4">
    <source>
        <dbReference type="Proteomes" id="UP000023152"/>
    </source>
</evidence>
<protein>
    <submittedName>
        <fullName evidence="3">Uncharacterized protein</fullName>
    </submittedName>
</protein>
<keyword evidence="2" id="KW-1133">Transmembrane helix</keyword>
<keyword evidence="2" id="KW-0472">Membrane</keyword>
<organism evidence="3 4">
    <name type="scientific">Reticulomyxa filosa</name>
    <dbReference type="NCBI Taxonomy" id="46433"/>
    <lineage>
        <taxon>Eukaryota</taxon>
        <taxon>Sar</taxon>
        <taxon>Rhizaria</taxon>
        <taxon>Retaria</taxon>
        <taxon>Foraminifera</taxon>
        <taxon>Monothalamids</taxon>
        <taxon>Reticulomyxidae</taxon>
        <taxon>Reticulomyxa</taxon>
    </lineage>
</organism>
<evidence type="ECO:0000313" key="3">
    <source>
        <dbReference type="EMBL" id="ETO29134.1"/>
    </source>
</evidence>
<gene>
    <name evidence="3" type="ORF">RFI_07994</name>
</gene>
<dbReference type="EMBL" id="ASPP01006237">
    <property type="protein sequence ID" value="ETO29134.1"/>
    <property type="molecule type" value="Genomic_DNA"/>
</dbReference>
<evidence type="ECO:0000256" key="2">
    <source>
        <dbReference type="SAM" id="Phobius"/>
    </source>
</evidence>
<dbReference type="AlphaFoldDB" id="X6NTP1"/>
<evidence type="ECO:0000256" key="1">
    <source>
        <dbReference type="SAM" id="MobiDB-lite"/>
    </source>
</evidence>
<feature type="region of interest" description="Disordered" evidence="1">
    <location>
        <begin position="1"/>
        <end position="40"/>
    </location>
</feature>
<reference evidence="3 4" key="1">
    <citation type="journal article" date="2013" name="Curr. Biol.">
        <title>The Genome of the Foraminiferan Reticulomyxa filosa.</title>
        <authorList>
            <person name="Glockner G."/>
            <person name="Hulsmann N."/>
            <person name="Schleicher M."/>
            <person name="Noegel A.A."/>
            <person name="Eichinger L."/>
            <person name="Gallinger C."/>
            <person name="Pawlowski J."/>
            <person name="Sierra R."/>
            <person name="Euteneuer U."/>
            <person name="Pillet L."/>
            <person name="Moustafa A."/>
            <person name="Platzer M."/>
            <person name="Groth M."/>
            <person name="Szafranski K."/>
            <person name="Schliwa M."/>
        </authorList>
    </citation>
    <scope>NUCLEOTIDE SEQUENCE [LARGE SCALE GENOMIC DNA]</scope>
</reference>
<feature type="transmembrane region" description="Helical" evidence="2">
    <location>
        <begin position="319"/>
        <end position="336"/>
    </location>
</feature>